<dbReference type="eggNOG" id="ENOG502S5AR">
    <property type="taxonomic scope" value="Eukaryota"/>
</dbReference>
<dbReference type="PROSITE" id="PS51891">
    <property type="entry name" value="CENP_V_GFA"/>
    <property type="match status" value="1"/>
</dbReference>
<gene>
    <name evidence="6" type="ORF">SETTUDRAFT_85448</name>
</gene>
<accession>R0J4G4</accession>
<evidence type="ECO:0000256" key="1">
    <source>
        <dbReference type="ARBA" id="ARBA00005495"/>
    </source>
</evidence>
<evidence type="ECO:0000256" key="3">
    <source>
        <dbReference type="ARBA" id="ARBA00022833"/>
    </source>
</evidence>
<keyword evidence="4" id="KW-0456">Lyase</keyword>
<dbReference type="Proteomes" id="UP000016935">
    <property type="component" value="Unassembled WGS sequence"/>
</dbReference>
<dbReference type="PANTHER" id="PTHR33337">
    <property type="entry name" value="GFA DOMAIN-CONTAINING PROTEIN"/>
    <property type="match status" value="1"/>
</dbReference>
<evidence type="ECO:0000259" key="5">
    <source>
        <dbReference type="PROSITE" id="PS51891"/>
    </source>
</evidence>
<keyword evidence="3" id="KW-0862">Zinc</keyword>
<evidence type="ECO:0000256" key="2">
    <source>
        <dbReference type="ARBA" id="ARBA00022723"/>
    </source>
</evidence>
<dbReference type="Pfam" id="PF04828">
    <property type="entry name" value="GFA"/>
    <property type="match status" value="1"/>
</dbReference>
<dbReference type="HOGENOM" id="CLU_055491_3_6_1"/>
<proteinExistence type="inferred from homology"/>
<reference evidence="6 7" key="1">
    <citation type="journal article" date="2012" name="PLoS Pathog.">
        <title>Diverse lifestyles and strategies of plant pathogenesis encoded in the genomes of eighteen Dothideomycetes fungi.</title>
        <authorList>
            <person name="Ohm R.A."/>
            <person name="Feau N."/>
            <person name="Henrissat B."/>
            <person name="Schoch C.L."/>
            <person name="Horwitz B.A."/>
            <person name="Barry K.W."/>
            <person name="Condon B.J."/>
            <person name="Copeland A.C."/>
            <person name="Dhillon B."/>
            <person name="Glaser F."/>
            <person name="Hesse C.N."/>
            <person name="Kosti I."/>
            <person name="LaButti K."/>
            <person name="Lindquist E.A."/>
            <person name="Lucas S."/>
            <person name="Salamov A.A."/>
            <person name="Bradshaw R.E."/>
            <person name="Ciuffetti L."/>
            <person name="Hamelin R.C."/>
            <person name="Kema G.H.J."/>
            <person name="Lawrence C."/>
            <person name="Scott J.A."/>
            <person name="Spatafora J.W."/>
            <person name="Turgeon B.G."/>
            <person name="de Wit P.J.G.M."/>
            <person name="Zhong S."/>
            <person name="Goodwin S.B."/>
            <person name="Grigoriev I.V."/>
        </authorList>
    </citation>
    <scope>NUCLEOTIDE SEQUENCE [LARGE SCALE GENOMIC DNA]</scope>
    <source>
        <strain evidence="7">28A</strain>
    </source>
</reference>
<dbReference type="SUPFAM" id="SSF51316">
    <property type="entry name" value="Mss4-like"/>
    <property type="match status" value="1"/>
</dbReference>
<dbReference type="GO" id="GO:0046872">
    <property type="term" value="F:metal ion binding"/>
    <property type="evidence" value="ECO:0007669"/>
    <property type="project" value="UniProtKB-KW"/>
</dbReference>
<evidence type="ECO:0000313" key="6">
    <source>
        <dbReference type="EMBL" id="EOA91611.1"/>
    </source>
</evidence>
<dbReference type="PANTHER" id="PTHR33337:SF30">
    <property type="entry name" value="DUF636 DOMAIN PROTEIN (AFU_ORTHOLOGUE AFUA_1G03180)"/>
    <property type="match status" value="1"/>
</dbReference>
<keyword evidence="2" id="KW-0479">Metal-binding</keyword>
<evidence type="ECO:0000256" key="4">
    <source>
        <dbReference type="ARBA" id="ARBA00023239"/>
    </source>
</evidence>
<protein>
    <recommendedName>
        <fullName evidence="5">CENP-V/GFA domain-containing protein</fullName>
    </recommendedName>
</protein>
<dbReference type="AlphaFoldDB" id="R0J4G4"/>
<dbReference type="Gene3D" id="3.90.1590.10">
    <property type="entry name" value="glutathione-dependent formaldehyde- activating enzyme (gfa)"/>
    <property type="match status" value="1"/>
</dbReference>
<dbReference type="GO" id="GO:0016846">
    <property type="term" value="F:carbon-sulfur lyase activity"/>
    <property type="evidence" value="ECO:0007669"/>
    <property type="project" value="InterPro"/>
</dbReference>
<comment type="similarity">
    <text evidence="1">Belongs to the Gfa family.</text>
</comment>
<dbReference type="InterPro" id="IPR006913">
    <property type="entry name" value="CENP-V/GFA"/>
</dbReference>
<reference evidence="6 7" key="2">
    <citation type="journal article" date="2013" name="PLoS Genet.">
        <title>Comparative genome structure, secondary metabolite, and effector coding capacity across Cochliobolus pathogens.</title>
        <authorList>
            <person name="Condon B.J."/>
            <person name="Leng Y."/>
            <person name="Wu D."/>
            <person name="Bushley K.E."/>
            <person name="Ohm R.A."/>
            <person name="Otillar R."/>
            <person name="Martin J."/>
            <person name="Schackwitz W."/>
            <person name="Grimwood J."/>
            <person name="MohdZainudin N."/>
            <person name="Xue C."/>
            <person name="Wang R."/>
            <person name="Manning V.A."/>
            <person name="Dhillon B."/>
            <person name="Tu Z.J."/>
            <person name="Steffenson B.J."/>
            <person name="Salamov A."/>
            <person name="Sun H."/>
            <person name="Lowry S."/>
            <person name="LaButti K."/>
            <person name="Han J."/>
            <person name="Copeland A."/>
            <person name="Lindquist E."/>
            <person name="Barry K."/>
            <person name="Schmutz J."/>
            <person name="Baker S.E."/>
            <person name="Ciuffetti L.M."/>
            <person name="Grigoriev I.V."/>
            <person name="Zhong S."/>
            <person name="Turgeon B.G."/>
        </authorList>
    </citation>
    <scope>NUCLEOTIDE SEQUENCE [LARGE SCALE GENOMIC DNA]</scope>
    <source>
        <strain evidence="7">28A</strain>
    </source>
</reference>
<dbReference type="OrthoDB" id="406544at2759"/>
<name>R0J4G4_EXST2</name>
<dbReference type="EMBL" id="KB908481">
    <property type="protein sequence ID" value="EOA91611.1"/>
    <property type="molecule type" value="Genomic_DNA"/>
</dbReference>
<evidence type="ECO:0000313" key="7">
    <source>
        <dbReference type="Proteomes" id="UP000016935"/>
    </source>
</evidence>
<organism evidence="6 7">
    <name type="scientific">Exserohilum turcicum (strain 28A)</name>
    <name type="common">Northern leaf blight fungus</name>
    <name type="synonym">Setosphaeria turcica</name>
    <dbReference type="NCBI Taxonomy" id="671987"/>
    <lineage>
        <taxon>Eukaryota</taxon>
        <taxon>Fungi</taxon>
        <taxon>Dikarya</taxon>
        <taxon>Ascomycota</taxon>
        <taxon>Pezizomycotina</taxon>
        <taxon>Dothideomycetes</taxon>
        <taxon>Pleosporomycetidae</taxon>
        <taxon>Pleosporales</taxon>
        <taxon>Pleosporineae</taxon>
        <taxon>Pleosporaceae</taxon>
        <taxon>Exserohilum</taxon>
    </lineage>
</organism>
<keyword evidence="7" id="KW-1185">Reference proteome</keyword>
<feature type="domain" description="CENP-V/GFA" evidence="5">
    <location>
        <begin position="2"/>
        <end position="120"/>
    </location>
</feature>
<dbReference type="RefSeq" id="XP_008020404.1">
    <property type="nucleotide sequence ID" value="XM_008022213.1"/>
</dbReference>
<sequence length="136" mass="14871">MPAGGCLCGNIRYEVQGKAEASVLCHCFDCRKISGSTYSSNAMYSEDKFKITQGTPKQYKKTADSGKEITSFFCGDCGSTMWRQSPSFAGQRIIKACPKAGTLDDTSILDNFKTDAELFTQNRPKWIGAQEGAPQN</sequence>
<dbReference type="GeneID" id="19405526"/>
<dbReference type="InterPro" id="IPR011057">
    <property type="entry name" value="Mss4-like_sf"/>
</dbReference>